<comment type="caution">
    <text evidence="1">The sequence shown here is derived from an EMBL/GenBank/DDBJ whole genome shotgun (WGS) entry which is preliminary data.</text>
</comment>
<dbReference type="EMBL" id="JACVVK020000583">
    <property type="protein sequence ID" value="KAK7464597.1"/>
    <property type="molecule type" value="Genomic_DNA"/>
</dbReference>
<dbReference type="Proteomes" id="UP001519460">
    <property type="component" value="Unassembled WGS sequence"/>
</dbReference>
<dbReference type="AlphaFoldDB" id="A0ABD0J7N7"/>
<gene>
    <name evidence="1" type="ORF">BaRGS_00037836</name>
</gene>
<evidence type="ECO:0000313" key="2">
    <source>
        <dbReference type="Proteomes" id="UP001519460"/>
    </source>
</evidence>
<proteinExistence type="predicted"/>
<evidence type="ECO:0000313" key="1">
    <source>
        <dbReference type="EMBL" id="KAK7464597.1"/>
    </source>
</evidence>
<accession>A0ABD0J7N7</accession>
<sequence>MELKDVGVTHLPSAARKTAAAALTRDIPTAPVHGGCATQLAADWLKCFKQWQRANVNDTKLDTEVKPILCLHAGSKAAGT</sequence>
<keyword evidence="2" id="KW-1185">Reference proteome</keyword>
<protein>
    <submittedName>
        <fullName evidence="1">Uncharacterized protein</fullName>
    </submittedName>
</protein>
<organism evidence="1 2">
    <name type="scientific">Batillaria attramentaria</name>
    <dbReference type="NCBI Taxonomy" id="370345"/>
    <lineage>
        <taxon>Eukaryota</taxon>
        <taxon>Metazoa</taxon>
        <taxon>Spiralia</taxon>
        <taxon>Lophotrochozoa</taxon>
        <taxon>Mollusca</taxon>
        <taxon>Gastropoda</taxon>
        <taxon>Caenogastropoda</taxon>
        <taxon>Sorbeoconcha</taxon>
        <taxon>Cerithioidea</taxon>
        <taxon>Batillariidae</taxon>
        <taxon>Batillaria</taxon>
    </lineage>
</organism>
<reference evidence="1 2" key="1">
    <citation type="journal article" date="2023" name="Sci. Data">
        <title>Genome assembly of the Korean intertidal mud-creeper Batillaria attramentaria.</title>
        <authorList>
            <person name="Patra A.K."/>
            <person name="Ho P.T."/>
            <person name="Jun S."/>
            <person name="Lee S.J."/>
            <person name="Kim Y."/>
            <person name="Won Y.J."/>
        </authorList>
    </citation>
    <scope>NUCLEOTIDE SEQUENCE [LARGE SCALE GENOMIC DNA]</scope>
    <source>
        <strain evidence="1">Wonlab-2016</strain>
    </source>
</reference>
<name>A0ABD0J7N7_9CAEN</name>